<reference evidence="3" key="1">
    <citation type="submission" date="2016-10" db="EMBL/GenBank/DDBJ databases">
        <authorList>
            <person name="Chevignon G."/>
        </authorList>
    </citation>
    <scope>NUCLEOTIDE SEQUENCE [LARGE SCALE GENOMIC DNA]</scope>
    <source>
        <strain evidence="3">A2C</strain>
    </source>
</reference>
<evidence type="ECO:0000313" key="3">
    <source>
        <dbReference type="Proteomes" id="UP000230008"/>
    </source>
</evidence>
<organism evidence="2 3">
    <name type="scientific">Candidatus Williamhamiltonella defendens</name>
    <dbReference type="NCBI Taxonomy" id="138072"/>
    <lineage>
        <taxon>Bacteria</taxon>
        <taxon>Pseudomonadati</taxon>
        <taxon>Pseudomonadota</taxon>
        <taxon>Gammaproteobacteria</taxon>
        <taxon>Enterobacterales</taxon>
        <taxon>Enterobacteriaceae</taxon>
        <taxon>aphid secondary symbionts</taxon>
        <taxon>Candidatus Williamhamiltonella</taxon>
    </lineage>
</organism>
<feature type="region of interest" description="Disordered" evidence="1">
    <location>
        <begin position="38"/>
        <end position="62"/>
    </location>
</feature>
<evidence type="ECO:0000256" key="1">
    <source>
        <dbReference type="SAM" id="MobiDB-lite"/>
    </source>
</evidence>
<gene>
    <name evidence="2" type="ORF">BJP41_03830</name>
</gene>
<evidence type="ECO:0000313" key="2">
    <source>
        <dbReference type="EMBL" id="ATW29624.1"/>
    </source>
</evidence>
<accession>A0A2D3T7W6</accession>
<dbReference type="Proteomes" id="UP000230008">
    <property type="component" value="Chromosome"/>
</dbReference>
<proteinExistence type="predicted"/>
<dbReference type="EMBL" id="CP017606">
    <property type="protein sequence ID" value="ATW29624.1"/>
    <property type="molecule type" value="Genomic_DNA"/>
</dbReference>
<dbReference type="AlphaFoldDB" id="A0A2D3T7W6"/>
<sequence>MKAMLYRLSKRRGDDDGLSCLLPEPLFFSAERLKKPKPFTLGKPSAPTPRWGKLEWPEAAKG</sequence>
<protein>
    <submittedName>
        <fullName evidence="2">Uncharacterized protein</fullName>
    </submittedName>
</protein>
<name>A0A2D3T7W6_9ENTR</name>
<reference evidence="3" key="2">
    <citation type="submission" date="2017-11" db="EMBL/GenBank/DDBJ databases">
        <title>PacBio sequencing of new strain of the secondary endosymbiont Candidatus Hamiltonella defensa.</title>
        <authorList>
            <person name="Strand M.R."/>
            <person name="Oliver K."/>
        </authorList>
    </citation>
    <scope>NUCLEOTIDE SEQUENCE [LARGE SCALE GENOMIC DNA]</scope>
    <source>
        <strain evidence="3">A2C</strain>
    </source>
</reference>
<feature type="compositionally biased region" description="Basic and acidic residues" evidence="1">
    <location>
        <begin position="52"/>
        <end position="62"/>
    </location>
</feature>